<feature type="domain" description="Reverse transcriptase zinc-binding" evidence="1">
    <location>
        <begin position="62"/>
        <end position="132"/>
    </location>
</feature>
<gene>
    <name evidence="2" type="ORF">LSALG_LOCUS34880</name>
</gene>
<dbReference type="InterPro" id="IPR026960">
    <property type="entry name" value="RVT-Znf"/>
</dbReference>
<evidence type="ECO:0000313" key="2">
    <source>
        <dbReference type="EMBL" id="CAI9295968.1"/>
    </source>
</evidence>
<name>A0AA35ZPH3_LACSI</name>
<accession>A0AA35ZPH3</accession>
<dbReference type="AlphaFoldDB" id="A0AA35ZPH3"/>
<dbReference type="Proteomes" id="UP001177003">
    <property type="component" value="Chromosome 8"/>
</dbReference>
<evidence type="ECO:0000313" key="3">
    <source>
        <dbReference type="Proteomes" id="UP001177003"/>
    </source>
</evidence>
<keyword evidence="3" id="KW-1185">Reference proteome</keyword>
<evidence type="ECO:0000259" key="1">
    <source>
        <dbReference type="Pfam" id="PF13966"/>
    </source>
</evidence>
<dbReference type="PANTHER" id="PTHR33116:SF79">
    <property type="entry name" value="REVERSE TRANSCRIPTASE DOMAIN, ZINC FINGER, CCHC-TYPE-RELATED"/>
    <property type="match status" value="1"/>
</dbReference>
<proteinExistence type="predicted"/>
<protein>
    <recommendedName>
        <fullName evidence="1">Reverse transcriptase zinc-binding domain-containing protein</fullName>
    </recommendedName>
</protein>
<reference evidence="2" key="1">
    <citation type="submission" date="2023-04" db="EMBL/GenBank/DDBJ databases">
        <authorList>
            <person name="Vijverberg K."/>
            <person name="Xiong W."/>
            <person name="Schranz E."/>
        </authorList>
    </citation>
    <scope>NUCLEOTIDE SEQUENCE</scope>
</reference>
<dbReference type="PANTHER" id="PTHR33116">
    <property type="entry name" value="REVERSE TRANSCRIPTASE ZINC-BINDING DOMAIN-CONTAINING PROTEIN-RELATED-RELATED"/>
    <property type="match status" value="1"/>
</dbReference>
<organism evidence="2 3">
    <name type="scientific">Lactuca saligna</name>
    <name type="common">Willowleaf lettuce</name>
    <dbReference type="NCBI Taxonomy" id="75948"/>
    <lineage>
        <taxon>Eukaryota</taxon>
        <taxon>Viridiplantae</taxon>
        <taxon>Streptophyta</taxon>
        <taxon>Embryophyta</taxon>
        <taxon>Tracheophyta</taxon>
        <taxon>Spermatophyta</taxon>
        <taxon>Magnoliopsida</taxon>
        <taxon>eudicotyledons</taxon>
        <taxon>Gunneridae</taxon>
        <taxon>Pentapetalae</taxon>
        <taxon>asterids</taxon>
        <taxon>campanulids</taxon>
        <taxon>Asterales</taxon>
        <taxon>Asteraceae</taxon>
        <taxon>Cichorioideae</taxon>
        <taxon>Cichorieae</taxon>
        <taxon>Lactucinae</taxon>
        <taxon>Lactuca</taxon>
    </lineage>
</organism>
<dbReference type="Pfam" id="PF13966">
    <property type="entry name" value="zf-RVT"/>
    <property type="match status" value="1"/>
</dbReference>
<sequence>MKSTAGAWNNIANIEKELVKMGIPTTDVIKKHEVSNRNSWTCSLTGDGSYQVCALRQVLDVNNSIDERKLWWIKEVPIKVTCFVWRAKLGRIPTTSALSTRGISLPSTSCCQCGHNDENDIHVLVQCPFAKTVLKEIFHWCQIVLVDFQSVNEVLDYASNWGNCPKKKRRLMAIRYGTLWSIWKTRNERVFNNRKMCATKVVDIIILSTFLWFKDRNGKMMSYGQNGFHIHLAACNEGFKALHLIAILHFLSCLEKFSVIIEIELYSYVLHTNQSDQSISLRTADTIGA</sequence>
<dbReference type="EMBL" id="OX465084">
    <property type="protein sequence ID" value="CAI9295968.1"/>
    <property type="molecule type" value="Genomic_DNA"/>
</dbReference>